<keyword evidence="3" id="KW-0808">Transferase</keyword>
<keyword evidence="4 5" id="KW-0833">Ubl conjugation pathway</keyword>
<evidence type="ECO:0000256" key="1">
    <source>
        <dbReference type="ARBA" id="ARBA00000885"/>
    </source>
</evidence>
<evidence type="ECO:0000256" key="6">
    <source>
        <dbReference type="SAM" id="MobiDB-lite"/>
    </source>
</evidence>
<organism evidence="8 9">
    <name type="scientific">Zymoseptoria tritici ST99CH_1A5</name>
    <dbReference type="NCBI Taxonomy" id="1276529"/>
    <lineage>
        <taxon>Eukaryota</taxon>
        <taxon>Fungi</taxon>
        <taxon>Dikarya</taxon>
        <taxon>Ascomycota</taxon>
        <taxon>Pezizomycotina</taxon>
        <taxon>Dothideomycetes</taxon>
        <taxon>Dothideomycetidae</taxon>
        <taxon>Mycosphaerellales</taxon>
        <taxon>Mycosphaerellaceae</taxon>
        <taxon>Zymoseptoria</taxon>
    </lineage>
</organism>
<feature type="region of interest" description="Disordered" evidence="6">
    <location>
        <begin position="597"/>
        <end position="629"/>
    </location>
</feature>
<dbReference type="CDD" id="cd00078">
    <property type="entry name" value="HECTc"/>
    <property type="match status" value="1"/>
</dbReference>
<dbReference type="EC" id="2.3.2.26" evidence="2"/>
<feature type="compositionally biased region" description="Low complexity" evidence="6">
    <location>
        <begin position="26"/>
        <end position="45"/>
    </location>
</feature>
<evidence type="ECO:0000313" key="8">
    <source>
        <dbReference type="EMBL" id="SMY22244.1"/>
    </source>
</evidence>
<dbReference type="InterPro" id="IPR035983">
    <property type="entry name" value="Hect_E3_ubiquitin_ligase"/>
</dbReference>
<proteinExistence type="predicted"/>
<dbReference type="Proteomes" id="UP000215453">
    <property type="component" value="Chromosome 3"/>
</dbReference>
<feature type="compositionally biased region" description="Basic and acidic residues" evidence="6">
    <location>
        <begin position="46"/>
        <end position="56"/>
    </location>
</feature>
<dbReference type="GO" id="GO:0061630">
    <property type="term" value="F:ubiquitin protein ligase activity"/>
    <property type="evidence" value="ECO:0007669"/>
    <property type="project" value="UniProtKB-EC"/>
</dbReference>
<feature type="compositionally biased region" description="Polar residues" evidence="6">
    <location>
        <begin position="526"/>
        <end position="535"/>
    </location>
</feature>
<dbReference type="PROSITE" id="PS50237">
    <property type="entry name" value="HECT"/>
    <property type="match status" value="1"/>
</dbReference>
<feature type="compositionally biased region" description="Polar residues" evidence="6">
    <location>
        <begin position="15"/>
        <end position="25"/>
    </location>
</feature>
<dbReference type="SUPFAM" id="SSF56204">
    <property type="entry name" value="Hect, E3 ligase catalytic domain"/>
    <property type="match status" value="1"/>
</dbReference>
<dbReference type="PANTHER" id="PTHR45700:SF2">
    <property type="entry name" value="UBIQUITIN-PROTEIN LIGASE E3C"/>
    <property type="match status" value="1"/>
</dbReference>
<dbReference type="SMART" id="SM00119">
    <property type="entry name" value="HECTc"/>
    <property type="match status" value="1"/>
</dbReference>
<feature type="domain" description="HECT" evidence="7">
    <location>
        <begin position="743"/>
        <end position="1125"/>
    </location>
</feature>
<comment type="catalytic activity">
    <reaction evidence="1">
        <text>S-ubiquitinyl-[E2 ubiquitin-conjugating enzyme]-L-cysteine + [acceptor protein]-L-lysine = [E2 ubiquitin-conjugating enzyme]-L-cysteine + N(6)-ubiquitinyl-[acceptor protein]-L-lysine.</text>
        <dbReference type="EC" id="2.3.2.26"/>
    </reaction>
</comment>
<dbReference type="InterPro" id="IPR044611">
    <property type="entry name" value="E3A/B/C-like"/>
</dbReference>
<feature type="active site" description="Glycyl thioester intermediate" evidence="5">
    <location>
        <position position="1093"/>
    </location>
</feature>
<evidence type="ECO:0000259" key="7">
    <source>
        <dbReference type="PROSITE" id="PS50237"/>
    </source>
</evidence>
<protein>
    <recommendedName>
        <fullName evidence="2">HECT-type E3 ubiquitin transferase</fullName>
        <ecNumber evidence="2">2.3.2.26</ecNumber>
    </recommendedName>
</protein>
<dbReference type="Pfam" id="PF00632">
    <property type="entry name" value="HECT"/>
    <property type="match status" value="1"/>
</dbReference>
<evidence type="ECO:0000256" key="3">
    <source>
        <dbReference type="ARBA" id="ARBA00022679"/>
    </source>
</evidence>
<dbReference type="Gene3D" id="3.30.2160.10">
    <property type="entry name" value="Hect, E3 ligase catalytic domain"/>
    <property type="match status" value="1"/>
</dbReference>
<dbReference type="Gene3D" id="3.30.2410.10">
    <property type="entry name" value="Hect, E3 ligase catalytic domain"/>
    <property type="match status" value="1"/>
</dbReference>
<evidence type="ECO:0000313" key="9">
    <source>
        <dbReference type="Proteomes" id="UP000215453"/>
    </source>
</evidence>
<accession>A0A1Y6LCR7</accession>
<feature type="compositionally biased region" description="Acidic residues" evidence="6">
    <location>
        <begin position="606"/>
        <end position="622"/>
    </location>
</feature>
<feature type="region of interest" description="Disordered" evidence="6">
    <location>
        <begin position="507"/>
        <end position="538"/>
    </location>
</feature>
<dbReference type="GO" id="GO:0006511">
    <property type="term" value="P:ubiquitin-dependent protein catabolic process"/>
    <property type="evidence" value="ECO:0007669"/>
    <property type="project" value="TreeGrafter"/>
</dbReference>
<evidence type="ECO:0000256" key="2">
    <source>
        <dbReference type="ARBA" id="ARBA00012485"/>
    </source>
</evidence>
<dbReference type="PROSITE" id="PS50096">
    <property type="entry name" value="IQ"/>
    <property type="match status" value="1"/>
</dbReference>
<evidence type="ECO:0000256" key="4">
    <source>
        <dbReference type="ARBA" id="ARBA00022786"/>
    </source>
</evidence>
<evidence type="ECO:0000256" key="5">
    <source>
        <dbReference type="PROSITE-ProRule" id="PRU00104"/>
    </source>
</evidence>
<reference evidence="8 9" key="1">
    <citation type="submission" date="2016-10" db="EMBL/GenBank/DDBJ databases">
        <authorList>
            <person name="Varghese N."/>
        </authorList>
    </citation>
    <scope>NUCLEOTIDE SEQUENCE [LARGE SCALE GENOMIC DNA]</scope>
</reference>
<dbReference type="AlphaFoldDB" id="A0A1Y6LCR7"/>
<dbReference type="EMBL" id="LT882678">
    <property type="protein sequence ID" value="SMY22244.1"/>
    <property type="molecule type" value="Genomic_DNA"/>
</dbReference>
<dbReference type="InterPro" id="IPR000569">
    <property type="entry name" value="HECT_dom"/>
</dbReference>
<gene>
    <name evidence="8" type="ORF">ZT1A5_G3683</name>
</gene>
<dbReference type="PANTHER" id="PTHR45700">
    <property type="entry name" value="UBIQUITIN-PROTEIN LIGASE E3C"/>
    <property type="match status" value="1"/>
</dbReference>
<feature type="region of interest" description="Disordered" evidence="6">
    <location>
        <begin position="1"/>
        <end position="63"/>
    </location>
</feature>
<name>A0A1Y6LCR7_ZYMTR</name>
<dbReference type="FunFam" id="3.30.2410.10:FF:000044">
    <property type="entry name" value="Uncharacterized protein"/>
    <property type="match status" value="1"/>
</dbReference>
<dbReference type="GO" id="GO:0000209">
    <property type="term" value="P:protein polyubiquitination"/>
    <property type="evidence" value="ECO:0007669"/>
    <property type="project" value="InterPro"/>
</dbReference>
<dbReference type="Gene3D" id="3.90.1750.10">
    <property type="entry name" value="Hect, E3 ligase catalytic domains"/>
    <property type="match status" value="1"/>
</dbReference>
<sequence length="1125" mass="126833">MHQQFTGKSRPKRQVNLSGRSSNPFASSTTSASGAQSAVASAQQERLQRQQQRDRLQASSRIQRTWRGHHARRKTFRLWREIWDQQEQRVSGGYDTADDSLRQLNRLLLFFGPKSEPSDVSRLAWYGTRQVTTSETIRCSGGPWPRAYCRLQEACIAAIKARNQADAESDRTILGILAYAARQTTFTTEQAIEYYEALTSAKDLPTEQLQGALLAPLGQSKEAYSGLVLLLARPLDPDMLGLLRAAVDPQSLSDAVAGLGTQTSRSTRDRLWMLGNIICLAGQTNNLSFMAAVARLLGSLADEVDFEGQPLDLNNASYDNEVLSKIPTGSPLNTFLHHQMTSLLDRHAIQNLLSGSRILNGGDHTQILAGYALTLLRCFPRRADDTRMWLHLGPNSADSVSPTRYLWEATQRSQIFGDIRSNSRSVVSLLKTSRPTSQQKDDWTIILVFLEMFTFDLKIMDDEEFMGDHPDVKKNSAVPVEDIAVLVTFLKNLGFTLYFDAAELNNSSSVPTRDDTPASFSRRFGTVNSSNQTPAEANPLTVGGLSGLTIDYLKGLVTGLLRAVYERDSRRKFLPKDHWLMIDRFDMTTFIPGVVAEEESRHQVQEQDDEDKDEESDDDMELINDIGRGGSGGYARARLLRSQEARARAQRKASRKRYLESVAPRLEILQNMPFFIPFHTRVQIFRQFVHLDQEKRRHGFVDPDMWRERMMFQPNSMPALARHHAKIKRTQEFQDAYEQFYELGADLKEPIQITFVDQWDMPEAGIDGGGVTKEFLTSVISQAFDPDANNMEQFFVENDQHLLHPNPTAFETLKYRLMSAGHRPDSDEVRTQMRELYRQYEFLGRIIGKCLYEGILVDVSFAGFFLKKWALTGGTGSAPSESHYRANINDLRELDESLYKGLLQVKYASDASDLGMTFSVNDIVTSSPSSKPHVLEVDLIPNGANTPVTNENRLLYINALSRYRLQTQSTAQTRAFLRGLGDMIQPSWLSMFNQSELQTLIGGASAGIDVQDLRRNTLYGGTYVIGTDGLEHPSIQHFWRVMETFPDEDRRKVLKFVTSTPRGPLLGFGHLNPRFSIRDSGRDENRFPTTSTCVNLLKLPMYGSEERLRRMLLAAVNSGAGFDLS</sequence>